<evidence type="ECO:0000313" key="11">
    <source>
        <dbReference type="EMBL" id="KLV18315.1"/>
    </source>
</evidence>
<keyword evidence="4" id="KW-0548">Nucleotidyltransferase</keyword>
<evidence type="ECO:0000256" key="2">
    <source>
        <dbReference type="ARBA" id="ARBA00017703"/>
    </source>
</evidence>
<dbReference type="InterPro" id="IPR027417">
    <property type="entry name" value="P-loop_NTPase"/>
</dbReference>
<dbReference type="AlphaFoldDB" id="A0A0J1KNR2"/>
<dbReference type="InterPro" id="IPR048466">
    <property type="entry name" value="DNA_pol3_delta-like_C"/>
</dbReference>
<gene>
    <name evidence="11" type="ORF">ABW01_13110</name>
</gene>
<dbReference type="Pfam" id="PF06144">
    <property type="entry name" value="DNA_pol3_delta"/>
    <property type="match status" value="1"/>
</dbReference>
<dbReference type="PANTHER" id="PTHR34388:SF1">
    <property type="entry name" value="DNA POLYMERASE III SUBUNIT DELTA"/>
    <property type="match status" value="1"/>
</dbReference>
<evidence type="ECO:0000256" key="6">
    <source>
        <dbReference type="ARBA" id="ARBA00022932"/>
    </source>
</evidence>
<proteinExistence type="inferred from homology"/>
<dbReference type="Proteomes" id="UP000035904">
    <property type="component" value="Unassembled WGS sequence"/>
</dbReference>
<dbReference type="InterPro" id="IPR010372">
    <property type="entry name" value="DNA_pol3_delta_N"/>
</dbReference>
<dbReference type="SUPFAM" id="SSF48019">
    <property type="entry name" value="post-AAA+ oligomerization domain-like"/>
    <property type="match status" value="1"/>
</dbReference>
<dbReference type="GO" id="GO:0003677">
    <property type="term" value="F:DNA binding"/>
    <property type="evidence" value="ECO:0007669"/>
    <property type="project" value="InterPro"/>
</dbReference>
<evidence type="ECO:0000256" key="8">
    <source>
        <dbReference type="ARBA" id="ARBA00049244"/>
    </source>
</evidence>
<reference evidence="11 12" key="1">
    <citation type="submission" date="2015-05" db="EMBL/GenBank/DDBJ databases">
        <title>Whole genome sequence and identification of bacterial endophytes from Costus igneus.</title>
        <authorList>
            <person name="Lee Y.P."/>
            <person name="Gan H.M."/>
            <person name="Eng W."/>
            <person name="Wheatley M.S."/>
            <person name="Caraballo A."/>
            <person name="Polter S."/>
            <person name="Savka M.A."/>
            <person name="Hudson A.O."/>
        </authorList>
    </citation>
    <scope>NUCLEOTIDE SEQUENCE [LARGE SCALE GENOMIC DNA]</scope>
    <source>
        <strain evidence="11 12">RIT375</strain>
    </source>
</reference>
<evidence type="ECO:0000259" key="9">
    <source>
        <dbReference type="Pfam" id="PF06144"/>
    </source>
</evidence>
<dbReference type="Pfam" id="PF21694">
    <property type="entry name" value="DNA_pol3_delta_C"/>
    <property type="match status" value="1"/>
</dbReference>
<keyword evidence="5" id="KW-0235">DNA replication</keyword>
<dbReference type="Gene3D" id="1.20.272.10">
    <property type="match status" value="1"/>
</dbReference>
<dbReference type="InterPro" id="IPR008921">
    <property type="entry name" value="DNA_pol3_clamp-load_cplx_C"/>
</dbReference>
<evidence type="ECO:0000256" key="7">
    <source>
        <dbReference type="ARBA" id="ARBA00034754"/>
    </source>
</evidence>
<dbReference type="GO" id="GO:0009360">
    <property type="term" value="C:DNA polymerase III complex"/>
    <property type="evidence" value="ECO:0007669"/>
    <property type="project" value="InterPro"/>
</dbReference>
<dbReference type="SUPFAM" id="SSF52540">
    <property type="entry name" value="P-loop containing nucleoside triphosphate hydrolases"/>
    <property type="match status" value="1"/>
</dbReference>
<dbReference type="PANTHER" id="PTHR34388">
    <property type="entry name" value="DNA POLYMERASE III SUBUNIT DELTA"/>
    <property type="match status" value="1"/>
</dbReference>
<evidence type="ECO:0000256" key="5">
    <source>
        <dbReference type="ARBA" id="ARBA00022705"/>
    </source>
</evidence>
<evidence type="ECO:0000256" key="4">
    <source>
        <dbReference type="ARBA" id="ARBA00022695"/>
    </source>
</evidence>
<keyword evidence="3" id="KW-0808">Transferase</keyword>
<evidence type="ECO:0000256" key="1">
    <source>
        <dbReference type="ARBA" id="ARBA00012417"/>
    </source>
</evidence>
<comment type="similarity">
    <text evidence="7">Belongs to the DNA polymerase HolA subunit family.</text>
</comment>
<feature type="domain" description="DNA polymerase III delta N-terminal" evidence="9">
    <location>
        <begin position="4"/>
        <end position="130"/>
    </location>
</feature>
<evidence type="ECO:0000313" key="12">
    <source>
        <dbReference type="Proteomes" id="UP000035904"/>
    </source>
</evidence>
<dbReference type="Gene3D" id="3.40.50.300">
    <property type="entry name" value="P-loop containing nucleotide triphosphate hydrolases"/>
    <property type="match status" value="1"/>
</dbReference>
<dbReference type="RefSeq" id="WP_047956640.1">
    <property type="nucleotide sequence ID" value="NZ_LDPG01000007.1"/>
</dbReference>
<dbReference type="EC" id="2.7.7.7" evidence="1"/>
<dbReference type="NCBIfam" id="TIGR01128">
    <property type="entry name" value="holA"/>
    <property type="match status" value="1"/>
</dbReference>
<dbReference type="PATRIC" id="fig|1392.242.peg.5648"/>
<name>A0A0J1KNR2_BACAN</name>
<dbReference type="GO" id="GO:0006261">
    <property type="term" value="P:DNA-templated DNA replication"/>
    <property type="evidence" value="ECO:0007669"/>
    <property type="project" value="TreeGrafter"/>
</dbReference>
<comment type="catalytic activity">
    <reaction evidence="8">
        <text>DNA(n) + a 2'-deoxyribonucleoside 5'-triphosphate = DNA(n+1) + diphosphate</text>
        <dbReference type="Rhea" id="RHEA:22508"/>
        <dbReference type="Rhea" id="RHEA-COMP:17339"/>
        <dbReference type="Rhea" id="RHEA-COMP:17340"/>
        <dbReference type="ChEBI" id="CHEBI:33019"/>
        <dbReference type="ChEBI" id="CHEBI:61560"/>
        <dbReference type="ChEBI" id="CHEBI:173112"/>
        <dbReference type="EC" id="2.7.7.7"/>
    </reaction>
</comment>
<protein>
    <recommendedName>
        <fullName evidence="2">DNA polymerase III subunit delta</fullName>
        <ecNumber evidence="1">2.7.7.7</ecNumber>
    </recommendedName>
</protein>
<comment type="caution">
    <text evidence="11">The sequence shown here is derived from an EMBL/GenBank/DDBJ whole genome shotgun (WGS) entry which is preliminary data.</text>
</comment>
<accession>A0A0J1KNR2</accession>
<dbReference type="InterPro" id="IPR005790">
    <property type="entry name" value="DNA_polIII_delta"/>
</dbReference>
<dbReference type="EMBL" id="LDPG01000007">
    <property type="protein sequence ID" value="KLV18315.1"/>
    <property type="molecule type" value="Genomic_DNA"/>
</dbReference>
<keyword evidence="6" id="KW-0239">DNA-directed DNA polymerase</keyword>
<dbReference type="Gene3D" id="1.10.8.60">
    <property type="match status" value="1"/>
</dbReference>
<evidence type="ECO:0000259" key="10">
    <source>
        <dbReference type="Pfam" id="PF21694"/>
    </source>
</evidence>
<evidence type="ECO:0000256" key="3">
    <source>
        <dbReference type="ARBA" id="ARBA00022679"/>
    </source>
</evidence>
<sequence>MGIYVLFGLETYLMEKELARIINKESGDNSSDLSVNVYDCEETPVQTAIQDAEMLSLMLERKKVIIKNASFLTGQKSNDKKVKHDLETVERYLEEPNEETDLIFMVKYEKLDSRKKIVKSLKKSADIIEVSHLKEFEAKKWIKDEAVKLNITISKEAVEQLYLLIGSNLQMLSKEIEKLAMYVGEKGKVDADTIHLLVKKTLEQNTFLIIEKIGKKQFAEAHSIFRELMIQKIEPIMIAATISKQFSRMLEAKAHMHNGAEQRDLPKLLGIQPYPAKIIVNQAKGFHETTLQQILHRLSQMDFEFKRGGDKELIFEMFLVDLQKIS</sequence>
<dbReference type="GO" id="GO:0003887">
    <property type="term" value="F:DNA-directed DNA polymerase activity"/>
    <property type="evidence" value="ECO:0007669"/>
    <property type="project" value="UniProtKB-KW"/>
</dbReference>
<organism evidence="11 12">
    <name type="scientific">Bacillus anthracis</name>
    <name type="common">anthrax bacterium</name>
    <dbReference type="NCBI Taxonomy" id="1392"/>
    <lineage>
        <taxon>Bacteria</taxon>
        <taxon>Bacillati</taxon>
        <taxon>Bacillota</taxon>
        <taxon>Bacilli</taxon>
        <taxon>Bacillales</taxon>
        <taxon>Bacillaceae</taxon>
        <taxon>Bacillus</taxon>
        <taxon>Bacillus cereus group</taxon>
    </lineage>
</organism>
<feature type="domain" description="DNA polymerase III delta subunit-like C-terminal" evidence="10">
    <location>
        <begin position="203"/>
        <end position="321"/>
    </location>
</feature>